<reference evidence="2 3" key="1">
    <citation type="journal article" date="2019" name="Nat. Ecol. Evol.">
        <title>Megaphylogeny resolves global patterns of mushroom evolution.</title>
        <authorList>
            <person name="Varga T."/>
            <person name="Krizsan K."/>
            <person name="Foldi C."/>
            <person name="Dima B."/>
            <person name="Sanchez-Garcia M."/>
            <person name="Sanchez-Ramirez S."/>
            <person name="Szollosi G.J."/>
            <person name="Szarkandi J.G."/>
            <person name="Papp V."/>
            <person name="Albert L."/>
            <person name="Andreopoulos W."/>
            <person name="Angelini C."/>
            <person name="Antonin V."/>
            <person name="Barry K.W."/>
            <person name="Bougher N.L."/>
            <person name="Buchanan P."/>
            <person name="Buyck B."/>
            <person name="Bense V."/>
            <person name="Catcheside P."/>
            <person name="Chovatia M."/>
            <person name="Cooper J."/>
            <person name="Damon W."/>
            <person name="Desjardin D."/>
            <person name="Finy P."/>
            <person name="Geml J."/>
            <person name="Haridas S."/>
            <person name="Hughes K."/>
            <person name="Justo A."/>
            <person name="Karasinski D."/>
            <person name="Kautmanova I."/>
            <person name="Kiss B."/>
            <person name="Kocsube S."/>
            <person name="Kotiranta H."/>
            <person name="LaButti K.M."/>
            <person name="Lechner B.E."/>
            <person name="Liimatainen K."/>
            <person name="Lipzen A."/>
            <person name="Lukacs Z."/>
            <person name="Mihaltcheva S."/>
            <person name="Morgado L.N."/>
            <person name="Niskanen T."/>
            <person name="Noordeloos M.E."/>
            <person name="Ohm R.A."/>
            <person name="Ortiz-Santana B."/>
            <person name="Ovrebo C."/>
            <person name="Racz N."/>
            <person name="Riley R."/>
            <person name="Savchenko A."/>
            <person name="Shiryaev A."/>
            <person name="Soop K."/>
            <person name="Spirin V."/>
            <person name="Szebenyi C."/>
            <person name="Tomsovsky M."/>
            <person name="Tulloss R.E."/>
            <person name="Uehling J."/>
            <person name="Grigoriev I.V."/>
            <person name="Vagvolgyi C."/>
            <person name="Papp T."/>
            <person name="Martin F.M."/>
            <person name="Miettinen O."/>
            <person name="Hibbett D.S."/>
            <person name="Nagy L.G."/>
        </authorList>
    </citation>
    <scope>NUCLEOTIDE SEQUENCE [LARGE SCALE GENOMIC DNA]</scope>
    <source>
        <strain evidence="2 3">OMC1185</strain>
    </source>
</reference>
<sequence length="129" mass="13423">MFNSITSTLIAGALLLASGATASTLTERAALYGNNCDGSGLCVSHDISGDCQTGLALINRDTTYTDQAQFSSGHCYIIYATNGAGPQPVSGQLIYDTANTILNNCGNHCGSYGTNNNCPSCHVTLNYRS</sequence>
<accession>A0A5C3NCJ8</accession>
<feature type="chain" id="PRO_5023050607" description="Killer toxin" evidence="1">
    <location>
        <begin position="23"/>
        <end position="129"/>
    </location>
</feature>
<dbReference type="EMBL" id="ML213505">
    <property type="protein sequence ID" value="TFK54725.1"/>
    <property type="molecule type" value="Genomic_DNA"/>
</dbReference>
<dbReference type="Pfam" id="PF15474">
    <property type="entry name" value="MU117"/>
    <property type="match status" value="1"/>
</dbReference>
<evidence type="ECO:0008006" key="4">
    <source>
        <dbReference type="Google" id="ProtNLM"/>
    </source>
</evidence>
<evidence type="ECO:0000313" key="2">
    <source>
        <dbReference type="EMBL" id="TFK54725.1"/>
    </source>
</evidence>
<evidence type="ECO:0000256" key="1">
    <source>
        <dbReference type="SAM" id="SignalP"/>
    </source>
</evidence>
<proteinExistence type="predicted"/>
<feature type="signal peptide" evidence="1">
    <location>
        <begin position="1"/>
        <end position="22"/>
    </location>
</feature>
<dbReference type="OrthoDB" id="3672617at2759"/>
<dbReference type="AlphaFoldDB" id="A0A5C3NCJ8"/>
<evidence type="ECO:0000313" key="3">
    <source>
        <dbReference type="Proteomes" id="UP000305948"/>
    </source>
</evidence>
<organism evidence="2 3">
    <name type="scientific">Heliocybe sulcata</name>
    <dbReference type="NCBI Taxonomy" id="5364"/>
    <lineage>
        <taxon>Eukaryota</taxon>
        <taxon>Fungi</taxon>
        <taxon>Dikarya</taxon>
        <taxon>Basidiomycota</taxon>
        <taxon>Agaricomycotina</taxon>
        <taxon>Agaricomycetes</taxon>
        <taxon>Gloeophyllales</taxon>
        <taxon>Gloeophyllaceae</taxon>
        <taxon>Heliocybe</taxon>
    </lineage>
</organism>
<keyword evidence="3" id="KW-1185">Reference proteome</keyword>
<gene>
    <name evidence="2" type="ORF">OE88DRAFT_1642070</name>
</gene>
<keyword evidence="1" id="KW-0732">Signal</keyword>
<dbReference type="InterPro" id="IPR029167">
    <property type="entry name" value="Mug117"/>
</dbReference>
<protein>
    <recommendedName>
        <fullName evidence="4">Killer toxin</fullName>
    </recommendedName>
</protein>
<name>A0A5C3NCJ8_9AGAM</name>
<dbReference type="STRING" id="5364.A0A5C3NCJ8"/>
<dbReference type="Proteomes" id="UP000305948">
    <property type="component" value="Unassembled WGS sequence"/>
</dbReference>